<dbReference type="Proteomes" id="UP001060085">
    <property type="component" value="Linkage Group LG01"/>
</dbReference>
<sequence>MLGSVTLEMDPVERGRSTVGGARYLFMYTLCEVEKSNVRTMYLEFRLVLTTRCRYLFKDPVSGSGLCPLSLSCGGVRGITDPAPSGPAPRPTHKPLPTAQRKLLQPKLIRLQPHPISAKKQNFRWARLLHTANRPNALYIKLLYSKPIWIDANSSIRDCPKRFTRKSTKSWN</sequence>
<reference evidence="2" key="1">
    <citation type="journal article" date="2023" name="Nat. Plants">
        <title>Single-cell RNA sequencing provides a high-resolution roadmap for understanding the multicellular compartmentation of specialized metabolism.</title>
        <authorList>
            <person name="Sun S."/>
            <person name="Shen X."/>
            <person name="Li Y."/>
            <person name="Li Y."/>
            <person name="Wang S."/>
            <person name="Li R."/>
            <person name="Zhang H."/>
            <person name="Shen G."/>
            <person name="Guo B."/>
            <person name="Wei J."/>
            <person name="Xu J."/>
            <person name="St-Pierre B."/>
            <person name="Chen S."/>
            <person name="Sun C."/>
        </authorList>
    </citation>
    <scope>NUCLEOTIDE SEQUENCE [LARGE SCALE GENOMIC DNA]</scope>
</reference>
<keyword evidence="2" id="KW-1185">Reference proteome</keyword>
<dbReference type="EMBL" id="CM044701">
    <property type="protein sequence ID" value="KAI5682647.1"/>
    <property type="molecule type" value="Genomic_DNA"/>
</dbReference>
<protein>
    <submittedName>
        <fullName evidence="1">Uncharacterized protein</fullName>
    </submittedName>
</protein>
<comment type="caution">
    <text evidence="1">The sequence shown here is derived from an EMBL/GenBank/DDBJ whole genome shotgun (WGS) entry which is preliminary data.</text>
</comment>
<proteinExistence type="predicted"/>
<evidence type="ECO:0000313" key="2">
    <source>
        <dbReference type="Proteomes" id="UP001060085"/>
    </source>
</evidence>
<organism evidence="1 2">
    <name type="scientific">Catharanthus roseus</name>
    <name type="common">Madagascar periwinkle</name>
    <name type="synonym">Vinca rosea</name>
    <dbReference type="NCBI Taxonomy" id="4058"/>
    <lineage>
        <taxon>Eukaryota</taxon>
        <taxon>Viridiplantae</taxon>
        <taxon>Streptophyta</taxon>
        <taxon>Embryophyta</taxon>
        <taxon>Tracheophyta</taxon>
        <taxon>Spermatophyta</taxon>
        <taxon>Magnoliopsida</taxon>
        <taxon>eudicotyledons</taxon>
        <taxon>Gunneridae</taxon>
        <taxon>Pentapetalae</taxon>
        <taxon>asterids</taxon>
        <taxon>lamiids</taxon>
        <taxon>Gentianales</taxon>
        <taxon>Apocynaceae</taxon>
        <taxon>Rauvolfioideae</taxon>
        <taxon>Vinceae</taxon>
        <taxon>Catharanthinae</taxon>
        <taxon>Catharanthus</taxon>
    </lineage>
</organism>
<gene>
    <name evidence="1" type="ORF">M9H77_03875</name>
</gene>
<name>A0ACC0CCR6_CATRO</name>
<accession>A0ACC0CCR6</accession>
<evidence type="ECO:0000313" key="1">
    <source>
        <dbReference type="EMBL" id="KAI5682647.1"/>
    </source>
</evidence>